<dbReference type="RefSeq" id="WP_207416832.1">
    <property type="nucleotide sequence ID" value="NZ_CP061177.1"/>
</dbReference>
<keyword evidence="2" id="KW-1185">Reference proteome</keyword>
<reference evidence="1 2" key="1">
    <citation type="submission" date="2020-09" db="EMBL/GenBank/DDBJ databases">
        <title>Roseomonas.</title>
        <authorList>
            <person name="Zhu W."/>
        </authorList>
    </citation>
    <scope>NUCLEOTIDE SEQUENCE [LARGE SCALE GENOMIC DNA]</scope>
    <source>
        <strain evidence="1 2">573</strain>
    </source>
</reference>
<gene>
    <name evidence="1" type="ORF">IAI61_09630</name>
</gene>
<dbReference type="Proteomes" id="UP001518989">
    <property type="component" value="Unassembled WGS sequence"/>
</dbReference>
<proteinExistence type="predicted"/>
<sequence length="185" mass="19153">MVVKARNLLAGGAALGLLALAGCGDKPGESLMSRAQAPCPRIGVIADAADLTRFRAGGGTDLTAMEVDARVAGFQAKCNYASGHQGLAVTLTPQFSAERGPAAPGPAIDVPYMVAVVGDDDQVLSRAAYALRIEFPPNVSRVQSQGEELTITLAGGVDQAASRRVLIGFQLSPEELAANRRRGPR</sequence>
<protein>
    <recommendedName>
        <fullName evidence="3">DUF3558 domain-containing protein</fullName>
    </recommendedName>
</protein>
<evidence type="ECO:0008006" key="3">
    <source>
        <dbReference type="Google" id="ProtNLM"/>
    </source>
</evidence>
<dbReference type="EMBL" id="JACTNG010000004">
    <property type="protein sequence ID" value="MBO1079291.1"/>
    <property type="molecule type" value="Genomic_DNA"/>
</dbReference>
<evidence type="ECO:0000313" key="1">
    <source>
        <dbReference type="EMBL" id="MBO1079291.1"/>
    </source>
</evidence>
<name>A0ABS3KP92_9PROT</name>
<evidence type="ECO:0000313" key="2">
    <source>
        <dbReference type="Proteomes" id="UP001518989"/>
    </source>
</evidence>
<accession>A0ABS3KP92</accession>
<organism evidence="1 2">
    <name type="scientific">Roseomonas haemaphysalidis</name>
    <dbReference type="NCBI Taxonomy" id="2768162"/>
    <lineage>
        <taxon>Bacteria</taxon>
        <taxon>Pseudomonadati</taxon>
        <taxon>Pseudomonadota</taxon>
        <taxon>Alphaproteobacteria</taxon>
        <taxon>Acetobacterales</taxon>
        <taxon>Roseomonadaceae</taxon>
        <taxon>Roseomonas</taxon>
    </lineage>
</organism>
<dbReference type="PROSITE" id="PS51257">
    <property type="entry name" value="PROKAR_LIPOPROTEIN"/>
    <property type="match status" value="1"/>
</dbReference>
<comment type="caution">
    <text evidence="1">The sequence shown here is derived from an EMBL/GenBank/DDBJ whole genome shotgun (WGS) entry which is preliminary data.</text>
</comment>